<gene>
    <name evidence="1" type="ORF">GN958_ATG00965</name>
</gene>
<proteinExistence type="predicted"/>
<organism evidence="1 2">
    <name type="scientific">Phytophthora infestans</name>
    <name type="common">Potato late blight agent</name>
    <name type="synonym">Botrytis infestans</name>
    <dbReference type="NCBI Taxonomy" id="4787"/>
    <lineage>
        <taxon>Eukaryota</taxon>
        <taxon>Sar</taxon>
        <taxon>Stramenopiles</taxon>
        <taxon>Oomycota</taxon>
        <taxon>Peronosporomycetes</taxon>
        <taxon>Peronosporales</taxon>
        <taxon>Peronosporaceae</taxon>
        <taxon>Phytophthora</taxon>
    </lineage>
</organism>
<feature type="non-terminal residue" evidence="1">
    <location>
        <position position="1"/>
    </location>
</feature>
<dbReference type="Proteomes" id="UP000704712">
    <property type="component" value="Unassembled WGS sequence"/>
</dbReference>
<name>A0A8S9VED8_PHYIN</name>
<dbReference type="AlphaFoldDB" id="A0A8S9VED8"/>
<evidence type="ECO:0000313" key="1">
    <source>
        <dbReference type="EMBL" id="KAF4149834.1"/>
    </source>
</evidence>
<reference evidence="1" key="1">
    <citation type="submission" date="2020-03" db="EMBL/GenBank/DDBJ databases">
        <title>Hybrid Assembly of Korean Phytophthora infestans isolates.</title>
        <authorList>
            <person name="Prokchorchik M."/>
            <person name="Lee Y."/>
            <person name="Seo J."/>
            <person name="Cho J.-H."/>
            <person name="Park Y.-E."/>
            <person name="Jang D.-C."/>
            <person name="Im J.-S."/>
            <person name="Choi J.-G."/>
            <person name="Park H.-J."/>
            <person name="Lee G.-B."/>
            <person name="Lee Y.-G."/>
            <person name="Hong S.-Y."/>
            <person name="Cho K."/>
            <person name="Sohn K.H."/>
        </authorList>
    </citation>
    <scope>NUCLEOTIDE SEQUENCE</scope>
    <source>
        <strain evidence="1">KR_2_A2</strain>
    </source>
</reference>
<protein>
    <submittedName>
        <fullName evidence="1">Uncharacterized protein</fullName>
    </submittedName>
</protein>
<evidence type="ECO:0000313" key="2">
    <source>
        <dbReference type="Proteomes" id="UP000704712"/>
    </source>
</evidence>
<dbReference type="EMBL" id="JAACNO010000122">
    <property type="protein sequence ID" value="KAF4149834.1"/>
    <property type="molecule type" value="Genomic_DNA"/>
</dbReference>
<accession>A0A8S9VED8</accession>
<feature type="non-terminal residue" evidence="1">
    <location>
        <position position="183"/>
    </location>
</feature>
<sequence length="183" mass="20347">YPHVARKYQSGSSPSAAVTSSQGYLDEQADARHEGPLVEQNDVCVSISFAHHSLNGMQSIVKTIYRKTTISGVRGGDIAVLVVTLPSWCDIAIVQGQQFTCVVRCIAWPNTDKQLGIVNGKKLVVPRLTTYNPMYSLTAHILSLMKEVVDSSKHILTQRFVWRMEYHCFNATFCAERGENMAL</sequence>
<comment type="caution">
    <text evidence="1">The sequence shown here is derived from an EMBL/GenBank/DDBJ whole genome shotgun (WGS) entry which is preliminary data.</text>
</comment>